<evidence type="ECO:0000313" key="2">
    <source>
        <dbReference type="RefSeq" id="XP_065660931.1"/>
    </source>
</evidence>
<reference evidence="2" key="1">
    <citation type="submission" date="2025-08" db="UniProtKB">
        <authorList>
            <consortium name="RefSeq"/>
        </authorList>
    </citation>
    <scope>IDENTIFICATION</scope>
</reference>
<gene>
    <name evidence="2" type="primary">LOC136084595</name>
</gene>
<keyword evidence="1" id="KW-1185">Reference proteome</keyword>
<dbReference type="RefSeq" id="XP_065660931.1">
    <property type="nucleotide sequence ID" value="XM_065804859.1"/>
</dbReference>
<dbReference type="GeneID" id="136084595"/>
<sequence length="123" mass="14365">MLKSQPLLDLCNSIPKLISNLGFIHTDVYLLSNNVSQKFKQLFQYYSKCHNFMNSSQSFQQNDIQELESAIRNLMEFYRLTWPNESITPKMHLLESHILQFIQKWGLGIGVYGKQSGEFACRI</sequence>
<dbReference type="Proteomes" id="UP001652625">
    <property type="component" value="Chromosome 09"/>
</dbReference>
<organism evidence="1 2">
    <name type="scientific">Hydra vulgaris</name>
    <name type="common">Hydra</name>
    <name type="synonym">Hydra attenuata</name>
    <dbReference type="NCBI Taxonomy" id="6087"/>
    <lineage>
        <taxon>Eukaryota</taxon>
        <taxon>Metazoa</taxon>
        <taxon>Cnidaria</taxon>
        <taxon>Hydrozoa</taxon>
        <taxon>Hydroidolina</taxon>
        <taxon>Anthoathecata</taxon>
        <taxon>Aplanulata</taxon>
        <taxon>Hydridae</taxon>
        <taxon>Hydra</taxon>
    </lineage>
</organism>
<name>A0ABM4CGT9_HYDVU</name>
<accession>A0ABM4CGT9</accession>
<dbReference type="PANTHER" id="PTHR31424:SF3">
    <property type="entry name" value="RING-TYPE DOMAIN-CONTAINING PROTEIN"/>
    <property type="match status" value="1"/>
</dbReference>
<protein>
    <submittedName>
        <fullName evidence="2">Uncharacterized protein LOC136084595 isoform X2</fullName>
    </submittedName>
</protein>
<evidence type="ECO:0000313" key="1">
    <source>
        <dbReference type="Proteomes" id="UP001652625"/>
    </source>
</evidence>
<proteinExistence type="predicted"/>
<dbReference type="PANTHER" id="PTHR31424">
    <property type="entry name" value="PROTEIN CBG23806"/>
    <property type="match status" value="1"/>
</dbReference>